<evidence type="ECO:0000313" key="2">
    <source>
        <dbReference type="EMBL" id="KIW73716.1"/>
    </source>
</evidence>
<feature type="compositionally biased region" description="Basic and acidic residues" evidence="1">
    <location>
        <begin position="208"/>
        <end position="217"/>
    </location>
</feature>
<evidence type="ECO:0000313" key="3">
    <source>
        <dbReference type="Proteomes" id="UP000054266"/>
    </source>
</evidence>
<feature type="compositionally biased region" description="Low complexity" evidence="1">
    <location>
        <begin position="564"/>
        <end position="573"/>
    </location>
</feature>
<feature type="compositionally biased region" description="Low complexity" evidence="1">
    <location>
        <begin position="912"/>
        <end position="924"/>
    </location>
</feature>
<dbReference type="STRING" id="5601.A0A0D2D7Z6"/>
<dbReference type="Pfam" id="PF08642">
    <property type="entry name" value="Rxt3"/>
    <property type="match status" value="1"/>
</dbReference>
<feature type="compositionally biased region" description="Polar residues" evidence="1">
    <location>
        <begin position="129"/>
        <end position="140"/>
    </location>
</feature>
<evidence type="ECO:0008006" key="4">
    <source>
        <dbReference type="Google" id="ProtNLM"/>
    </source>
</evidence>
<sequence>MAMPGHSPPFNGPSSPPRAFNGYPEHQQPSLMFGPPRTMLPPSPQHFPPPRFSQPPMQQNSAATVGNNGPPPPHKRPGSSMSISSMLGSEPERPLYDPFHNHNQPARTPSGPFSHQGPSMSLGAVMSPPQYSGKTTTSEYSYKPRSKTPDRAAGQSLGVRAQRSSSGTMTQRPGPFHDPPPRSQPTQPNVNSFHESKYTPPFGPVTGPRDEFEDRARRTSIGGILHRPESQPQPTHMSPSFPTSHPLSRPESIPPSLAPVDRPAQQSMHGQDPPRSNGATGHYDTRPPGFSTLSRVPHSAPPPMPASQERPLTQSLSPDLRRPHLNGGEGRLAGILNQQGDPIFGSQNMMRQDSIQSQSDRSVLGDRLRNNRAYSPFAGSVASGPLDDPARKGSEELSQHRTILGLANESKRGRYSPVPQAVQGAQAQTPAPDAGIKSEHGRVFAGIGSGLGSASSGPTPTFQPLSASPFKRDEGGARLSEENLMKMSRSTSGISKRNRKTLDENNRAESDVGDVKKGPGRGKRSKYAHSYKVDLDDAGLGQRKNGAFQTPNLGRRAATPTSNPSQPLQSSQLPLPPSAATRHLNKSKKTIKISTVVAQAARNRRRHLGIFKYDPVVSQPNNIQPHQDKFDVSIRPNLLPSFSDPDQINCTYTVKVSRMWLRERERHLIGREQYLWGSGIYTDDSDPIAAAMHSGFIESAYAHDAVLERLIEDQNPRIEGLAAPVKPAPVSEGKDLHITLVVLPQLESYTDSVRYGIKSRSWPEREKEAANPAPHDGVSFMVLRTEFLDDGIMNRRVGRTGEEKRKRLREELADRKRSFEIRDKMAEIQARNREKKGKEQRQQRSAQIIGTKAPLKPEEEGLKGYAGFARLGKPSDERENRAPGNSTGDRSSATLDGVGHSPEEWFKHLNDSATPAELAATASA</sequence>
<dbReference type="HOGENOM" id="CLU_005227_0_0_1"/>
<feature type="compositionally biased region" description="Low complexity" evidence="1">
    <location>
        <begin position="417"/>
        <end position="432"/>
    </location>
</feature>
<feature type="compositionally biased region" description="Basic and acidic residues" evidence="1">
    <location>
        <begin position="470"/>
        <end position="484"/>
    </location>
</feature>
<dbReference type="Proteomes" id="UP000054266">
    <property type="component" value="Unassembled WGS sequence"/>
</dbReference>
<feature type="compositionally biased region" description="Basic and acidic residues" evidence="1">
    <location>
        <begin position="500"/>
        <end position="517"/>
    </location>
</feature>
<feature type="compositionally biased region" description="Basic and acidic residues" evidence="1">
    <location>
        <begin position="829"/>
        <end position="842"/>
    </location>
</feature>
<feature type="region of interest" description="Disordered" evidence="1">
    <location>
        <begin position="1"/>
        <end position="346"/>
    </location>
</feature>
<gene>
    <name evidence="2" type="ORF">PV04_01811</name>
</gene>
<feature type="region of interest" description="Disordered" evidence="1">
    <location>
        <begin position="829"/>
        <end position="924"/>
    </location>
</feature>
<organism evidence="2 3">
    <name type="scientific">Phialophora macrospora</name>
    <dbReference type="NCBI Taxonomy" id="1851006"/>
    <lineage>
        <taxon>Eukaryota</taxon>
        <taxon>Fungi</taxon>
        <taxon>Dikarya</taxon>
        <taxon>Ascomycota</taxon>
        <taxon>Pezizomycotina</taxon>
        <taxon>Eurotiomycetes</taxon>
        <taxon>Chaetothyriomycetidae</taxon>
        <taxon>Chaetothyriales</taxon>
        <taxon>Herpotrichiellaceae</taxon>
        <taxon>Phialophora</taxon>
    </lineage>
</organism>
<feature type="compositionally biased region" description="Polar residues" evidence="1">
    <location>
        <begin position="230"/>
        <end position="246"/>
    </location>
</feature>
<feature type="compositionally biased region" description="Polar residues" evidence="1">
    <location>
        <begin position="336"/>
        <end position="346"/>
    </location>
</feature>
<feature type="compositionally biased region" description="Polar residues" evidence="1">
    <location>
        <begin position="883"/>
        <end position="894"/>
    </location>
</feature>
<reference evidence="2 3" key="1">
    <citation type="submission" date="2015-01" db="EMBL/GenBank/DDBJ databases">
        <title>The Genome Sequence of Capronia semiimmersa CBS27337.</title>
        <authorList>
            <consortium name="The Broad Institute Genomics Platform"/>
            <person name="Cuomo C."/>
            <person name="de Hoog S."/>
            <person name="Gorbushina A."/>
            <person name="Stielow B."/>
            <person name="Teixiera M."/>
            <person name="Abouelleil A."/>
            <person name="Chapman S.B."/>
            <person name="Priest M."/>
            <person name="Young S.K."/>
            <person name="Wortman J."/>
            <person name="Nusbaum C."/>
            <person name="Birren B."/>
        </authorList>
    </citation>
    <scope>NUCLEOTIDE SEQUENCE [LARGE SCALE GENOMIC DNA]</scope>
    <source>
        <strain evidence="2 3">CBS 27337</strain>
    </source>
</reference>
<keyword evidence="3" id="KW-1185">Reference proteome</keyword>
<feature type="compositionally biased region" description="Pro residues" evidence="1">
    <location>
        <begin position="1"/>
        <end position="16"/>
    </location>
</feature>
<dbReference type="InterPro" id="IPR036609">
    <property type="entry name" value="LCCL_sf"/>
</dbReference>
<proteinExistence type="predicted"/>
<name>A0A0D2D7Z6_9EURO</name>
<dbReference type="Gene3D" id="2.170.130.20">
    <property type="entry name" value="LCCL-like domain"/>
    <property type="match status" value="1"/>
</dbReference>
<dbReference type="EMBL" id="KN846956">
    <property type="protein sequence ID" value="KIW73716.1"/>
    <property type="molecule type" value="Genomic_DNA"/>
</dbReference>
<feature type="region of interest" description="Disordered" evidence="1">
    <location>
        <begin position="375"/>
        <end position="580"/>
    </location>
</feature>
<dbReference type="InterPro" id="IPR013951">
    <property type="entry name" value="Rxt3"/>
</dbReference>
<dbReference type="AlphaFoldDB" id="A0A0D2D7Z6"/>
<feature type="compositionally biased region" description="Polar residues" evidence="1">
    <location>
        <begin position="162"/>
        <end position="171"/>
    </location>
</feature>
<accession>A0A0D2D7Z6</accession>
<feature type="compositionally biased region" description="Low complexity" evidence="1">
    <location>
        <begin position="78"/>
        <end position="89"/>
    </location>
</feature>
<feature type="compositionally biased region" description="Polar residues" evidence="1">
    <location>
        <begin position="101"/>
        <end position="119"/>
    </location>
</feature>
<feature type="compositionally biased region" description="Basic and acidic residues" evidence="1">
    <location>
        <begin position="388"/>
        <end position="399"/>
    </location>
</feature>
<evidence type="ECO:0000256" key="1">
    <source>
        <dbReference type="SAM" id="MobiDB-lite"/>
    </source>
</evidence>
<protein>
    <recommendedName>
        <fullName evidence="4">Histone deacetylation protein Rxt3</fullName>
    </recommendedName>
</protein>
<feature type="compositionally biased region" description="Basic and acidic residues" evidence="1">
    <location>
        <begin position="901"/>
        <end position="910"/>
    </location>
</feature>
<feature type="compositionally biased region" description="Pro residues" evidence="1">
    <location>
        <begin position="38"/>
        <end position="53"/>
    </location>
</feature>
<feature type="compositionally biased region" description="Polar residues" evidence="1">
    <location>
        <begin position="184"/>
        <end position="193"/>
    </location>
</feature>
<feature type="compositionally biased region" description="Basic residues" evidence="1">
    <location>
        <begin position="518"/>
        <end position="529"/>
    </location>
</feature>